<keyword evidence="1" id="KW-0812">Transmembrane</keyword>
<dbReference type="PANTHER" id="PTHR33361">
    <property type="entry name" value="GLR0591 PROTEIN"/>
    <property type="match status" value="1"/>
</dbReference>
<dbReference type="Pfam" id="PF05960">
    <property type="entry name" value="DUF885"/>
    <property type="match status" value="1"/>
</dbReference>
<name>A0A6P8IWP5_ACTTE</name>
<accession>A0A6P8IWP5</accession>
<evidence type="ECO:0000313" key="3">
    <source>
        <dbReference type="RefSeq" id="XP_031571492.1"/>
    </source>
</evidence>
<proteinExistence type="predicted"/>
<keyword evidence="2" id="KW-1185">Reference proteome</keyword>
<feature type="transmembrane region" description="Helical" evidence="1">
    <location>
        <begin position="7"/>
        <end position="29"/>
    </location>
</feature>
<keyword evidence="1" id="KW-0472">Membrane</keyword>
<dbReference type="RefSeq" id="XP_031571492.1">
    <property type="nucleotide sequence ID" value="XM_031715632.1"/>
</dbReference>
<dbReference type="Proteomes" id="UP000515163">
    <property type="component" value="Unplaced"/>
</dbReference>
<gene>
    <name evidence="3" type="primary">LOC116305672</name>
</gene>
<evidence type="ECO:0000256" key="1">
    <source>
        <dbReference type="SAM" id="Phobius"/>
    </source>
</evidence>
<dbReference type="KEGG" id="aten:116305672"/>
<sequence>MAKIRIAIFICGLLVVVGISCLIAGIVLLHKNPSCGEGEPATSSASTCSYSEEAQRVGLPEFLQKVQDTFYDLHPERITLKPKVSRQEILEKFRSYNPSPAHLQRTTDKSFELLAEIQGKKIMKEKLKPRERKALAQVIHYLQHVFGTPYDGNYYNGDYLLGPNMFCWQPICKVNSNWVSAINSFKPSTADEVQLVLNMVKTLNHTYTQYRHNLIYGGQAGMVRSIEDCEAGLQTFFRSYSSISEPKDILNHPMAAWLLSDQFLSNLSKQEKDKWFDKKKNTVKDDIRDHVLNYIGQPLHELITYLKTTYLEHCVPWSVSSGLSGLPLTHVYINGSKTNQPTHPYLPTRQPLNGSKAYDNIMSYFTTSDITPNEVHELGKKMIEKLYPQVLELARNETQTSDTTEAKRKFYLKLNASDMYYLDPNENIPEIESNATAYGRCKDDKSAEKFCPVRWKTIQKWFKDAYKIMSMLDSKTVDMFYFTGVKHTTPNCPIKVVANFNPAMGVPSYRASTSNCDVTASYFIPFFLSRPGPRFTQWSVNAHEARPGHHTQVQGLAEHFRDSCGGVIGWLGAFTRYTAFIEGWGLYAENPLIAVDTDVYKDQPMYKYGMLRSQLWRAIRLVVDTGLHYKGLSRQKSLKYFEDYVWETSDVVQKEVTRYQSNPGQATAYMVGQLHLMKLREHAQKELGKAFVLKDFHYHLLKYGSAPLSYISESIDEYIRCTKNNKDVGCEYVLAREGSGKLKGSDYVTNINRDFLPYHITESYF</sequence>
<keyword evidence="1" id="KW-1133">Transmembrane helix</keyword>
<dbReference type="AlphaFoldDB" id="A0A6P8IWP5"/>
<dbReference type="PROSITE" id="PS51257">
    <property type="entry name" value="PROKAR_LIPOPROTEIN"/>
    <property type="match status" value="1"/>
</dbReference>
<dbReference type="InterPro" id="IPR010281">
    <property type="entry name" value="DUF885"/>
</dbReference>
<reference evidence="3" key="1">
    <citation type="submission" date="2025-08" db="UniProtKB">
        <authorList>
            <consortium name="RefSeq"/>
        </authorList>
    </citation>
    <scope>IDENTIFICATION</scope>
    <source>
        <tissue evidence="3">Tentacle</tissue>
    </source>
</reference>
<dbReference type="OrthoDB" id="5959877at2759"/>
<dbReference type="InParanoid" id="A0A6P8IWP5"/>
<dbReference type="PANTHER" id="PTHR33361:SF2">
    <property type="entry name" value="DUF885 DOMAIN-CONTAINING PROTEIN"/>
    <property type="match status" value="1"/>
</dbReference>
<dbReference type="GeneID" id="116305672"/>
<evidence type="ECO:0000313" key="2">
    <source>
        <dbReference type="Proteomes" id="UP000515163"/>
    </source>
</evidence>
<protein>
    <submittedName>
        <fullName evidence="3">Uncharacterized protein LOC116305672</fullName>
    </submittedName>
</protein>
<organism evidence="2 3">
    <name type="scientific">Actinia tenebrosa</name>
    <name type="common">Australian red waratah sea anemone</name>
    <dbReference type="NCBI Taxonomy" id="6105"/>
    <lineage>
        <taxon>Eukaryota</taxon>
        <taxon>Metazoa</taxon>
        <taxon>Cnidaria</taxon>
        <taxon>Anthozoa</taxon>
        <taxon>Hexacorallia</taxon>
        <taxon>Actiniaria</taxon>
        <taxon>Actiniidae</taxon>
        <taxon>Actinia</taxon>
    </lineage>
</organism>